<accession>A0ABU0HR92</accession>
<dbReference type="EMBL" id="JAUSVV010000017">
    <property type="protein sequence ID" value="MDQ0444847.1"/>
    <property type="molecule type" value="Genomic_DNA"/>
</dbReference>
<name>A0ABU0HR92_9HYPH</name>
<evidence type="ECO:0000256" key="1">
    <source>
        <dbReference type="ARBA" id="ARBA00023172"/>
    </source>
</evidence>
<gene>
    <name evidence="2" type="ORF">QO016_004372</name>
</gene>
<dbReference type="Proteomes" id="UP001236369">
    <property type="component" value="Unassembled WGS sequence"/>
</dbReference>
<keyword evidence="3" id="KW-1185">Reference proteome</keyword>
<protein>
    <submittedName>
        <fullName evidence="2">Site-specific recombinase XerD</fullName>
    </submittedName>
</protein>
<keyword evidence="1" id="KW-0233">DNA recombination</keyword>
<dbReference type="InterPro" id="IPR013762">
    <property type="entry name" value="Integrase-like_cat_sf"/>
</dbReference>
<dbReference type="InterPro" id="IPR011010">
    <property type="entry name" value="DNA_brk_join_enz"/>
</dbReference>
<evidence type="ECO:0000313" key="2">
    <source>
        <dbReference type="EMBL" id="MDQ0444847.1"/>
    </source>
</evidence>
<sequence>MTALSGNAVAGIVQRRAEVAGLDGAAYARHSLRAGFATSAAQAGIGEIRIVAQTRHASLAVLRRYVREGRLWQRAERLQTTPNRSCWAANGRPLWRSVDDDLDDG</sequence>
<evidence type="ECO:0000313" key="3">
    <source>
        <dbReference type="Proteomes" id="UP001236369"/>
    </source>
</evidence>
<dbReference type="Gene3D" id="1.10.443.10">
    <property type="entry name" value="Intergrase catalytic core"/>
    <property type="match status" value="1"/>
</dbReference>
<proteinExistence type="predicted"/>
<comment type="caution">
    <text evidence="2">The sequence shown here is derived from an EMBL/GenBank/DDBJ whole genome shotgun (WGS) entry which is preliminary data.</text>
</comment>
<dbReference type="RefSeq" id="WP_238247083.1">
    <property type="nucleotide sequence ID" value="NZ_BPQX01000003.1"/>
</dbReference>
<organism evidence="2 3">
    <name type="scientific">Methylobacterium persicinum</name>
    <dbReference type="NCBI Taxonomy" id="374426"/>
    <lineage>
        <taxon>Bacteria</taxon>
        <taxon>Pseudomonadati</taxon>
        <taxon>Pseudomonadota</taxon>
        <taxon>Alphaproteobacteria</taxon>
        <taxon>Hyphomicrobiales</taxon>
        <taxon>Methylobacteriaceae</taxon>
        <taxon>Methylobacterium</taxon>
    </lineage>
</organism>
<dbReference type="SUPFAM" id="SSF56349">
    <property type="entry name" value="DNA breaking-rejoining enzymes"/>
    <property type="match status" value="1"/>
</dbReference>
<reference evidence="2 3" key="1">
    <citation type="submission" date="2023-07" db="EMBL/GenBank/DDBJ databases">
        <title>Genomic Encyclopedia of Type Strains, Phase IV (KMG-IV): sequencing the most valuable type-strain genomes for metagenomic binning, comparative biology and taxonomic classification.</title>
        <authorList>
            <person name="Goeker M."/>
        </authorList>
    </citation>
    <scope>NUCLEOTIDE SEQUENCE [LARGE SCALE GENOMIC DNA]</scope>
    <source>
        <strain evidence="2 3">DSM 19562</strain>
    </source>
</reference>